<comment type="caution">
    <text evidence="2">The sequence shown here is derived from an EMBL/GenBank/DDBJ whole genome shotgun (WGS) entry which is preliminary data.</text>
</comment>
<dbReference type="SUPFAM" id="SSF54695">
    <property type="entry name" value="POZ domain"/>
    <property type="match status" value="1"/>
</dbReference>
<organism evidence="2 3">
    <name type="scientific">Venturia nashicola</name>
    <dbReference type="NCBI Taxonomy" id="86259"/>
    <lineage>
        <taxon>Eukaryota</taxon>
        <taxon>Fungi</taxon>
        <taxon>Dikarya</taxon>
        <taxon>Ascomycota</taxon>
        <taxon>Pezizomycotina</taxon>
        <taxon>Dothideomycetes</taxon>
        <taxon>Pleosporomycetidae</taxon>
        <taxon>Venturiales</taxon>
        <taxon>Venturiaceae</taxon>
        <taxon>Venturia</taxon>
    </lineage>
</organism>
<evidence type="ECO:0000313" key="2">
    <source>
        <dbReference type="EMBL" id="TID13689.1"/>
    </source>
</evidence>
<dbReference type="Pfam" id="PF00651">
    <property type="entry name" value="BTB"/>
    <property type="match status" value="1"/>
</dbReference>
<keyword evidence="3" id="KW-1185">Reference proteome</keyword>
<dbReference type="InterPro" id="IPR011333">
    <property type="entry name" value="SKP1/BTB/POZ_sf"/>
</dbReference>
<dbReference type="STRING" id="86259.A0A4Z1NGL3"/>
<reference evidence="2 3" key="1">
    <citation type="submission" date="2019-04" db="EMBL/GenBank/DDBJ databases">
        <title>High contiguity whole genome sequence and gene annotation resource for two Venturia nashicola isolates.</title>
        <authorList>
            <person name="Prokchorchik M."/>
            <person name="Won K."/>
            <person name="Lee Y."/>
            <person name="Choi E.D."/>
            <person name="Segonzac C."/>
            <person name="Sohn K.H."/>
        </authorList>
    </citation>
    <scope>NUCLEOTIDE SEQUENCE [LARGE SCALE GENOMIC DNA]</scope>
    <source>
        <strain evidence="2 3">PRI2</strain>
    </source>
</reference>
<dbReference type="PANTHER" id="PTHR47843">
    <property type="entry name" value="BTB DOMAIN-CONTAINING PROTEIN-RELATED"/>
    <property type="match status" value="1"/>
</dbReference>
<gene>
    <name evidence="2" type="ORF">E6O75_ATG01667</name>
</gene>
<name>A0A4Z1NGL3_9PEZI</name>
<dbReference type="EMBL" id="SNSC02000025">
    <property type="protein sequence ID" value="TID13689.1"/>
    <property type="molecule type" value="Genomic_DNA"/>
</dbReference>
<sequence length="245" mass="27259">MTDAEVRSFSNYGTELVTIDVGPEKTAFHIHKGILTSESPYFKAAFDGEFREATEKRIHLADTTSAIFQDFMDWLYFGSLPGGEVSEDPGSTHEETNCCFCEGPCRRPPAHAYSPFATLLVDDDKELEDYLIRYPQRNYKLYIFADSYDIPALRKKIRQVTFGAKLVDGDLVLAGKHGTGESLILVREASDEDSMQQGIRRRLNAAGHQVKTQCSRASGEDSMLQASGEDSMLQASRRQATVAIA</sequence>
<dbReference type="InterPro" id="IPR000210">
    <property type="entry name" value="BTB/POZ_dom"/>
</dbReference>
<dbReference type="CDD" id="cd18186">
    <property type="entry name" value="BTB_POZ_ZBTB_KLHL-like"/>
    <property type="match status" value="1"/>
</dbReference>
<evidence type="ECO:0000313" key="3">
    <source>
        <dbReference type="Proteomes" id="UP000298493"/>
    </source>
</evidence>
<dbReference type="PROSITE" id="PS50097">
    <property type="entry name" value="BTB"/>
    <property type="match status" value="1"/>
</dbReference>
<protein>
    <recommendedName>
        <fullName evidence="1">BTB domain-containing protein</fullName>
    </recommendedName>
</protein>
<dbReference type="AlphaFoldDB" id="A0A4Z1NGL3"/>
<dbReference type="PANTHER" id="PTHR47843:SF2">
    <property type="entry name" value="BTB DOMAIN-CONTAINING PROTEIN"/>
    <property type="match status" value="1"/>
</dbReference>
<accession>A0A4Z1NGL3</accession>
<feature type="domain" description="BTB" evidence="1">
    <location>
        <begin position="15"/>
        <end position="84"/>
    </location>
</feature>
<dbReference type="Proteomes" id="UP000298493">
    <property type="component" value="Unassembled WGS sequence"/>
</dbReference>
<evidence type="ECO:0000259" key="1">
    <source>
        <dbReference type="PROSITE" id="PS50097"/>
    </source>
</evidence>
<dbReference type="Gene3D" id="3.30.710.10">
    <property type="entry name" value="Potassium Channel Kv1.1, Chain A"/>
    <property type="match status" value="1"/>
</dbReference>
<proteinExistence type="predicted"/>